<evidence type="ECO:0000313" key="6">
    <source>
        <dbReference type="EMBL" id="NEC86775.1"/>
    </source>
</evidence>
<dbReference type="PANTHER" id="PTHR42988:SF2">
    <property type="entry name" value="CYCLIC NUCLEOTIDE PHOSPHODIESTERASE CBUA0032-RELATED"/>
    <property type="match status" value="1"/>
</dbReference>
<dbReference type="InterPro" id="IPR050884">
    <property type="entry name" value="CNP_phosphodiesterase-III"/>
</dbReference>
<protein>
    <submittedName>
        <fullName evidence="6">Metallophosphoesterase</fullName>
    </submittedName>
</protein>
<keyword evidence="3" id="KW-0408">Iron</keyword>
<comment type="caution">
    <text evidence="6">The sequence shown here is derived from an EMBL/GenBank/DDBJ whole genome shotgun (WGS) entry which is preliminary data.</text>
</comment>
<reference evidence="6" key="1">
    <citation type="submission" date="2020-01" db="EMBL/GenBank/DDBJ databases">
        <title>Insect and environment-associated Actinomycetes.</title>
        <authorList>
            <person name="Currrie C."/>
            <person name="Chevrette M."/>
            <person name="Carlson C."/>
            <person name="Stubbendieck R."/>
            <person name="Wendt-Pienkowski E."/>
        </authorList>
    </citation>
    <scope>NUCLEOTIDE SEQUENCE</scope>
    <source>
        <strain evidence="6">SID12501</strain>
    </source>
</reference>
<dbReference type="Pfam" id="PF00149">
    <property type="entry name" value="Metallophos"/>
    <property type="match status" value="1"/>
</dbReference>
<evidence type="ECO:0000259" key="5">
    <source>
        <dbReference type="Pfam" id="PF00149"/>
    </source>
</evidence>
<accession>A0A6B3BQZ9</accession>
<dbReference type="EMBL" id="JAAGLU010000009">
    <property type="protein sequence ID" value="NEC86775.1"/>
    <property type="molecule type" value="Genomic_DNA"/>
</dbReference>
<evidence type="ECO:0000256" key="4">
    <source>
        <dbReference type="ARBA" id="ARBA00025742"/>
    </source>
</evidence>
<dbReference type="InterPro" id="IPR029052">
    <property type="entry name" value="Metallo-depent_PP-like"/>
</dbReference>
<evidence type="ECO:0000256" key="1">
    <source>
        <dbReference type="ARBA" id="ARBA00022723"/>
    </source>
</evidence>
<evidence type="ECO:0000256" key="2">
    <source>
        <dbReference type="ARBA" id="ARBA00022801"/>
    </source>
</evidence>
<organism evidence="6">
    <name type="scientific">Streptomyces sp. SID12501</name>
    <dbReference type="NCBI Taxonomy" id="2706042"/>
    <lineage>
        <taxon>Bacteria</taxon>
        <taxon>Bacillati</taxon>
        <taxon>Actinomycetota</taxon>
        <taxon>Actinomycetes</taxon>
        <taxon>Kitasatosporales</taxon>
        <taxon>Streptomycetaceae</taxon>
        <taxon>Streptomyces</taxon>
    </lineage>
</organism>
<dbReference type="AlphaFoldDB" id="A0A6B3BQZ9"/>
<dbReference type="SUPFAM" id="SSF56300">
    <property type="entry name" value="Metallo-dependent phosphatases"/>
    <property type="match status" value="1"/>
</dbReference>
<comment type="similarity">
    <text evidence="4">Belongs to the cyclic nucleotide phosphodiesterase class-III family.</text>
</comment>
<dbReference type="Gene3D" id="3.60.21.10">
    <property type="match status" value="1"/>
</dbReference>
<dbReference type="RefSeq" id="WP_164314264.1">
    <property type="nucleotide sequence ID" value="NZ_JAAGLU010000009.1"/>
</dbReference>
<dbReference type="InterPro" id="IPR004843">
    <property type="entry name" value="Calcineurin-like_PHP"/>
</dbReference>
<gene>
    <name evidence="6" type="ORF">G3I71_13305</name>
</gene>
<proteinExistence type="inferred from homology"/>
<dbReference type="GO" id="GO:0046872">
    <property type="term" value="F:metal ion binding"/>
    <property type="evidence" value="ECO:0007669"/>
    <property type="project" value="UniProtKB-KW"/>
</dbReference>
<sequence>MRILHLSDTHINHAGAPNRHGVDTTGSLRGMLAAVRHLTGLGAVVVSGDLADSGAPEEYAIVRDLVGAFARERGIPVFCTTGNHDERGAFAKALGSGHLDPAGEDRAESRFTSAEGELAASSMVDGHRIVTLDSLVPGKVYGYLGADQLDWLRELLHTPAPHGTTVVLHHPPVTLDNALQRALGLGNPADLADAVRGSDVRLILCGHFHLQIMGYLESVPVWVTPGVFNRIDLTGPAGTERAVRGASATLVDLGSPHGPLFHTLHSPDPRAGETVYEIDAARITDVVAREGYK</sequence>
<keyword evidence="2" id="KW-0378">Hydrolase</keyword>
<keyword evidence="1" id="KW-0479">Metal-binding</keyword>
<dbReference type="GO" id="GO:0016787">
    <property type="term" value="F:hydrolase activity"/>
    <property type="evidence" value="ECO:0007669"/>
    <property type="project" value="UniProtKB-KW"/>
</dbReference>
<feature type="domain" description="Calcineurin-like phosphoesterase" evidence="5">
    <location>
        <begin position="1"/>
        <end position="209"/>
    </location>
</feature>
<evidence type="ECO:0000256" key="3">
    <source>
        <dbReference type="ARBA" id="ARBA00023004"/>
    </source>
</evidence>
<name>A0A6B3BQZ9_9ACTN</name>
<dbReference type="PANTHER" id="PTHR42988">
    <property type="entry name" value="PHOSPHOHYDROLASE"/>
    <property type="match status" value="1"/>
</dbReference>